<dbReference type="AlphaFoldDB" id="A0A5C6AVM2"/>
<comment type="caution">
    <text evidence="9">The sequence shown here is derived from an EMBL/GenBank/DDBJ whole genome shotgun (WGS) entry which is preliminary data.</text>
</comment>
<comment type="subunit">
    <text evidence="2">Homotetramer.</text>
</comment>
<dbReference type="PIRSF" id="PIRSF001434">
    <property type="entry name" value="CGS"/>
    <property type="match status" value="1"/>
</dbReference>
<dbReference type="InterPro" id="IPR015424">
    <property type="entry name" value="PyrdxlP-dep_Trfase"/>
</dbReference>
<evidence type="ECO:0000256" key="8">
    <source>
        <dbReference type="RuleBase" id="RU362118"/>
    </source>
</evidence>
<keyword evidence="4 7" id="KW-0663">Pyridoxal phosphate</keyword>
<name>A0A5C6AVM2_9BACT</name>
<dbReference type="PANTHER" id="PTHR43797">
    <property type="entry name" value="HOMOCYSTEINE/CYSTEINE SYNTHASE"/>
    <property type="match status" value="1"/>
</dbReference>
<accession>A0A5C6AVM2</accession>
<dbReference type="GO" id="GO:0016829">
    <property type="term" value="F:lyase activity"/>
    <property type="evidence" value="ECO:0007669"/>
    <property type="project" value="UniProtKB-KW"/>
</dbReference>
<evidence type="ECO:0000256" key="6">
    <source>
        <dbReference type="ARBA" id="ARBA00071157"/>
    </source>
</evidence>
<evidence type="ECO:0000313" key="9">
    <source>
        <dbReference type="EMBL" id="TWU03092.1"/>
    </source>
</evidence>
<dbReference type="GO" id="GO:0003961">
    <property type="term" value="F:O-acetylhomoserine aminocarboxypropyltransferase activity"/>
    <property type="evidence" value="ECO:0007669"/>
    <property type="project" value="TreeGrafter"/>
</dbReference>
<dbReference type="FunFam" id="3.90.1150.10:FF:000033">
    <property type="entry name" value="Cystathionine gamma-synthase"/>
    <property type="match status" value="1"/>
</dbReference>
<dbReference type="SUPFAM" id="SSF53383">
    <property type="entry name" value="PLP-dependent transferases"/>
    <property type="match status" value="1"/>
</dbReference>
<dbReference type="Gene3D" id="3.40.640.10">
    <property type="entry name" value="Type I PLP-dependent aspartate aminotransferase-like (Major domain)"/>
    <property type="match status" value="1"/>
</dbReference>
<proteinExistence type="inferred from homology"/>
<organism evidence="9 10">
    <name type="scientific">Neorhodopirellula pilleata</name>
    <dbReference type="NCBI Taxonomy" id="2714738"/>
    <lineage>
        <taxon>Bacteria</taxon>
        <taxon>Pseudomonadati</taxon>
        <taxon>Planctomycetota</taxon>
        <taxon>Planctomycetia</taxon>
        <taxon>Pirellulales</taxon>
        <taxon>Pirellulaceae</taxon>
        <taxon>Neorhodopirellula</taxon>
    </lineage>
</organism>
<dbReference type="NCBIfam" id="TIGR01326">
    <property type="entry name" value="OAH_OAS_sulfhy"/>
    <property type="match status" value="1"/>
</dbReference>
<dbReference type="InterPro" id="IPR000277">
    <property type="entry name" value="Cys/Met-Metab_PyrdxlP-dep_enz"/>
</dbReference>
<evidence type="ECO:0000256" key="3">
    <source>
        <dbReference type="ARBA" id="ARBA00022679"/>
    </source>
</evidence>
<dbReference type="PROSITE" id="PS00868">
    <property type="entry name" value="CYS_MET_METAB_PP"/>
    <property type="match status" value="1"/>
</dbReference>
<dbReference type="EMBL" id="SJPM01000001">
    <property type="protein sequence ID" value="TWU03092.1"/>
    <property type="molecule type" value="Genomic_DNA"/>
</dbReference>
<dbReference type="GO" id="GO:0019346">
    <property type="term" value="P:transsulfuration"/>
    <property type="evidence" value="ECO:0007669"/>
    <property type="project" value="InterPro"/>
</dbReference>
<dbReference type="PANTHER" id="PTHR43797:SF2">
    <property type="entry name" value="HOMOCYSTEINE_CYSTEINE SYNTHASE"/>
    <property type="match status" value="1"/>
</dbReference>
<comment type="cofactor">
    <cofactor evidence="1 8">
        <name>pyridoxal 5'-phosphate</name>
        <dbReference type="ChEBI" id="CHEBI:597326"/>
    </cofactor>
</comment>
<evidence type="ECO:0000313" key="10">
    <source>
        <dbReference type="Proteomes" id="UP000316213"/>
    </source>
</evidence>
<sequence length="441" mass="47865">MSADPSANHRIATQALHAGQVADPTTKSRAVPIYATTSYQFDSTEHAAALFGLAEFGNIYSRLMNPTVDVLEKRIAAMDGGVTGLCFASGQAAITAAVLAIAHSGQNIISSTSLYGGTWTLFTQTLKNLGIEVRFFDADHPEEIHKLVDENTRLVYMESIGNPKNDVPDFKAITEAAHTAPHGALPVLCDNTVMTPFLLKPIDHGVDIVIYSTTKFLGGHGTHIGGCIVDSGNFKWADQPEKWPEFCGPSPSYHGAVFEEHLRGMGNIAYNIHIRTHWLRDTGAAMSPFAAFLFLQGIETLHLRMPRHCENAMKVAEFLDGHEAVEWVNYPGLKSHTHHANAEKYLTHGKGAILGFGIKGGMEAGKRFINACKLCSHLANIGDAKTLVIHPASTTHQQLAEDEQRRAGVVPEYIRVSVGIEDIDDILDDLKQALAVATSTP</sequence>
<comment type="similarity">
    <text evidence="5">Belongs to the trans-sulfuration enzymes family. MetZ subfamily.</text>
</comment>
<dbReference type="GO" id="GO:0071269">
    <property type="term" value="P:L-homocysteine biosynthetic process"/>
    <property type="evidence" value="ECO:0007669"/>
    <property type="project" value="TreeGrafter"/>
</dbReference>
<dbReference type="InterPro" id="IPR054542">
    <property type="entry name" value="Cys_met_metab_PP"/>
</dbReference>
<feature type="modified residue" description="N6-(pyridoxal phosphate)lysine" evidence="7">
    <location>
        <position position="215"/>
    </location>
</feature>
<keyword evidence="9" id="KW-0456">Lyase</keyword>
<dbReference type="Gene3D" id="3.90.1150.10">
    <property type="entry name" value="Aspartate Aminotransferase, domain 1"/>
    <property type="match status" value="1"/>
</dbReference>
<evidence type="ECO:0000256" key="4">
    <source>
        <dbReference type="ARBA" id="ARBA00022898"/>
    </source>
</evidence>
<dbReference type="GO" id="GO:0006535">
    <property type="term" value="P:cysteine biosynthetic process from serine"/>
    <property type="evidence" value="ECO:0007669"/>
    <property type="project" value="TreeGrafter"/>
</dbReference>
<keyword evidence="10" id="KW-1185">Reference proteome</keyword>
<dbReference type="GO" id="GO:0005737">
    <property type="term" value="C:cytoplasm"/>
    <property type="evidence" value="ECO:0007669"/>
    <property type="project" value="TreeGrafter"/>
</dbReference>
<keyword evidence="3" id="KW-0808">Transferase</keyword>
<dbReference type="Pfam" id="PF01053">
    <property type="entry name" value="Cys_Met_Meta_PP"/>
    <property type="match status" value="1"/>
</dbReference>
<evidence type="ECO:0000256" key="2">
    <source>
        <dbReference type="ARBA" id="ARBA00011881"/>
    </source>
</evidence>
<protein>
    <recommendedName>
        <fullName evidence="6">O-succinylhomoserine sulfhydrylase</fullName>
    </recommendedName>
</protein>
<evidence type="ECO:0000256" key="1">
    <source>
        <dbReference type="ARBA" id="ARBA00001933"/>
    </source>
</evidence>
<dbReference type="GO" id="GO:0004124">
    <property type="term" value="F:cysteine synthase activity"/>
    <property type="evidence" value="ECO:0007669"/>
    <property type="project" value="TreeGrafter"/>
</dbReference>
<dbReference type="Proteomes" id="UP000316213">
    <property type="component" value="Unassembled WGS sequence"/>
</dbReference>
<dbReference type="CDD" id="cd00614">
    <property type="entry name" value="CGS_like"/>
    <property type="match status" value="1"/>
</dbReference>
<evidence type="ECO:0000256" key="5">
    <source>
        <dbReference type="ARBA" id="ARBA00060995"/>
    </source>
</evidence>
<dbReference type="OrthoDB" id="9780685at2"/>
<dbReference type="InterPro" id="IPR015422">
    <property type="entry name" value="PyrdxlP-dep_Trfase_small"/>
</dbReference>
<dbReference type="GO" id="GO:0030170">
    <property type="term" value="F:pyridoxal phosphate binding"/>
    <property type="evidence" value="ECO:0007669"/>
    <property type="project" value="InterPro"/>
</dbReference>
<dbReference type="RefSeq" id="WP_146575678.1">
    <property type="nucleotide sequence ID" value="NZ_SJPM01000001.1"/>
</dbReference>
<evidence type="ECO:0000256" key="7">
    <source>
        <dbReference type="PIRSR" id="PIRSR001434-2"/>
    </source>
</evidence>
<dbReference type="FunFam" id="3.40.640.10:FF:000035">
    <property type="entry name" value="O-succinylhomoserine sulfhydrylase"/>
    <property type="match status" value="1"/>
</dbReference>
<dbReference type="InterPro" id="IPR006235">
    <property type="entry name" value="OAc-hSer/O-AcSer_sulfhydrylase"/>
</dbReference>
<gene>
    <name evidence="9" type="primary">mdeA_1</name>
    <name evidence="9" type="ORF">Pla100_00100</name>
</gene>
<reference evidence="9 10" key="1">
    <citation type="submission" date="2019-02" db="EMBL/GenBank/DDBJ databases">
        <title>Deep-cultivation of Planctomycetes and their phenomic and genomic characterization uncovers novel biology.</title>
        <authorList>
            <person name="Wiegand S."/>
            <person name="Jogler M."/>
            <person name="Boedeker C."/>
            <person name="Pinto D."/>
            <person name="Vollmers J."/>
            <person name="Rivas-Marin E."/>
            <person name="Kohn T."/>
            <person name="Peeters S.H."/>
            <person name="Heuer A."/>
            <person name="Rast P."/>
            <person name="Oberbeckmann S."/>
            <person name="Bunk B."/>
            <person name="Jeske O."/>
            <person name="Meyerdierks A."/>
            <person name="Storesund J.E."/>
            <person name="Kallscheuer N."/>
            <person name="Luecker S."/>
            <person name="Lage O.M."/>
            <person name="Pohl T."/>
            <person name="Merkel B.J."/>
            <person name="Hornburger P."/>
            <person name="Mueller R.-W."/>
            <person name="Bruemmer F."/>
            <person name="Labrenz M."/>
            <person name="Spormann A.M."/>
            <person name="Op Den Camp H."/>
            <person name="Overmann J."/>
            <person name="Amann R."/>
            <person name="Jetten M.S.M."/>
            <person name="Mascher T."/>
            <person name="Medema M.H."/>
            <person name="Devos D.P."/>
            <person name="Kaster A.-K."/>
            <person name="Ovreas L."/>
            <person name="Rohde M."/>
            <person name="Galperin M.Y."/>
            <person name="Jogler C."/>
        </authorList>
    </citation>
    <scope>NUCLEOTIDE SEQUENCE [LARGE SCALE GENOMIC DNA]</scope>
    <source>
        <strain evidence="9 10">Pla100</strain>
    </source>
</reference>
<dbReference type="InterPro" id="IPR015421">
    <property type="entry name" value="PyrdxlP-dep_Trfase_major"/>
</dbReference>